<evidence type="ECO:0000313" key="2">
    <source>
        <dbReference type="Proteomes" id="UP001500339"/>
    </source>
</evidence>
<proteinExistence type="predicted"/>
<dbReference type="EMBL" id="BAAACF010000003">
    <property type="protein sequence ID" value="GAA0727446.1"/>
    <property type="molecule type" value="Genomic_DNA"/>
</dbReference>
<gene>
    <name evidence="1" type="ORF">GCM10008905_25050</name>
</gene>
<sequence>MLIAEEQESNKTTTEDSEDNILEYYIPVRITLQGFLFFEFNLKYGSTSEESILCYLSTNNKLEN</sequence>
<organism evidence="1 2">
    <name type="scientific">Clostridium malenominatum</name>
    <dbReference type="NCBI Taxonomy" id="1539"/>
    <lineage>
        <taxon>Bacteria</taxon>
        <taxon>Bacillati</taxon>
        <taxon>Bacillota</taxon>
        <taxon>Clostridia</taxon>
        <taxon>Eubacteriales</taxon>
        <taxon>Clostridiaceae</taxon>
        <taxon>Clostridium</taxon>
    </lineage>
</organism>
<accession>A0ABN1J388</accession>
<keyword evidence="2" id="KW-1185">Reference proteome</keyword>
<dbReference type="Proteomes" id="UP001500339">
    <property type="component" value="Unassembled WGS sequence"/>
</dbReference>
<reference evidence="1 2" key="1">
    <citation type="journal article" date="2019" name="Int. J. Syst. Evol. Microbiol.">
        <title>The Global Catalogue of Microorganisms (GCM) 10K type strain sequencing project: providing services to taxonomists for standard genome sequencing and annotation.</title>
        <authorList>
            <consortium name="The Broad Institute Genomics Platform"/>
            <consortium name="The Broad Institute Genome Sequencing Center for Infectious Disease"/>
            <person name="Wu L."/>
            <person name="Ma J."/>
        </authorList>
    </citation>
    <scope>NUCLEOTIDE SEQUENCE [LARGE SCALE GENOMIC DNA]</scope>
    <source>
        <strain evidence="1 2">JCM 1405</strain>
    </source>
</reference>
<name>A0ABN1J388_9CLOT</name>
<evidence type="ECO:0000313" key="1">
    <source>
        <dbReference type="EMBL" id="GAA0727446.1"/>
    </source>
</evidence>
<protein>
    <submittedName>
        <fullName evidence="1">Uncharacterized protein</fullName>
    </submittedName>
</protein>
<comment type="caution">
    <text evidence="1">The sequence shown here is derived from an EMBL/GenBank/DDBJ whole genome shotgun (WGS) entry which is preliminary data.</text>
</comment>